<organism evidence="2 3">
    <name type="scientific">Salegentibacter agarivorans</name>
    <dbReference type="NCBI Taxonomy" id="345907"/>
    <lineage>
        <taxon>Bacteria</taxon>
        <taxon>Pseudomonadati</taxon>
        <taxon>Bacteroidota</taxon>
        <taxon>Flavobacteriia</taxon>
        <taxon>Flavobacteriales</taxon>
        <taxon>Flavobacteriaceae</taxon>
        <taxon>Salegentibacter</taxon>
    </lineage>
</organism>
<gene>
    <name evidence="2" type="ORF">SAMN04488033_10611</name>
</gene>
<name>A0A1I2KY65_9FLAO</name>
<dbReference type="InterPro" id="IPR027843">
    <property type="entry name" value="DUF4440"/>
</dbReference>
<feature type="domain" description="DUF4440" evidence="1">
    <location>
        <begin position="37"/>
        <end position="140"/>
    </location>
</feature>
<dbReference type="Proteomes" id="UP000199116">
    <property type="component" value="Unassembled WGS sequence"/>
</dbReference>
<dbReference type="AlphaFoldDB" id="A0A1I2KY65"/>
<dbReference type="Pfam" id="PF14534">
    <property type="entry name" value="DUF4440"/>
    <property type="match status" value="1"/>
</dbReference>
<dbReference type="InterPro" id="IPR032710">
    <property type="entry name" value="NTF2-like_dom_sf"/>
</dbReference>
<sequence length="151" mass="17645">MKRVFQVLILFLATAAMGQDSEKQKEEQLKELIKNSFQEIFSNMELQALETYCTPDFLLLETGEVWDMEKMRNYIKKASEQKSQVKRINSFNFIEIKIEGKMAWVAYHNKAEFMSGDEVVREINWLESASAILTDEGWKLQLLHSTIANKE</sequence>
<dbReference type="RefSeq" id="WP_093303550.1">
    <property type="nucleotide sequence ID" value="NZ_FOOH01000006.1"/>
</dbReference>
<evidence type="ECO:0000259" key="1">
    <source>
        <dbReference type="Pfam" id="PF14534"/>
    </source>
</evidence>
<evidence type="ECO:0000313" key="3">
    <source>
        <dbReference type="Proteomes" id="UP000199116"/>
    </source>
</evidence>
<reference evidence="3" key="1">
    <citation type="submission" date="2016-10" db="EMBL/GenBank/DDBJ databases">
        <authorList>
            <person name="Varghese N."/>
            <person name="Submissions S."/>
        </authorList>
    </citation>
    <scope>NUCLEOTIDE SEQUENCE [LARGE SCALE GENOMIC DNA]</scope>
    <source>
        <strain evidence="3">DSM 23515</strain>
    </source>
</reference>
<dbReference type="Gene3D" id="3.10.450.50">
    <property type="match status" value="1"/>
</dbReference>
<accession>A0A1I2KY65</accession>
<protein>
    <submittedName>
        <fullName evidence="2">SnoaL-like domain-containing protein</fullName>
    </submittedName>
</protein>
<dbReference type="EMBL" id="FOOH01000006">
    <property type="protein sequence ID" value="SFF71298.1"/>
    <property type="molecule type" value="Genomic_DNA"/>
</dbReference>
<keyword evidence="3" id="KW-1185">Reference proteome</keyword>
<dbReference type="SUPFAM" id="SSF54427">
    <property type="entry name" value="NTF2-like"/>
    <property type="match status" value="1"/>
</dbReference>
<evidence type="ECO:0000313" key="2">
    <source>
        <dbReference type="EMBL" id="SFF71298.1"/>
    </source>
</evidence>
<proteinExistence type="predicted"/>